<gene>
    <name evidence="2" type="ORF">CYMTET_41654</name>
</gene>
<evidence type="ECO:0000256" key="1">
    <source>
        <dbReference type="SAM" id="MobiDB-lite"/>
    </source>
</evidence>
<proteinExistence type="predicted"/>
<dbReference type="Proteomes" id="UP001190700">
    <property type="component" value="Unassembled WGS sequence"/>
</dbReference>
<dbReference type="AlphaFoldDB" id="A0AAE0C705"/>
<feature type="compositionally biased region" description="Basic residues" evidence="1">
    <location>
        <begin position="264"/>
        <end position="278"/>
    </location>
</feature>
<feature type="region of interest" description="Disordered" evidence="1">
    <location>
        <begin position="220"/>
        <end position="278"/>
    </location>
</feature>
<dbReference type="EMBL" id="LGRX02027724">
    <property type="protein sequence ID" value="KAK3248898.1"/>
    <property type="molecule type" value="Genomic_DNA"/>
</dbReference>
<feature type="compositionally biased region" description="Low complexity" evidence="1">
    <location>
        <begin position="161"/>
        <end position="170"/>
    </location>
</feature>
<evidence type="ECO:0000313" key="2">
    <source>
        <dbReference type="EMBL" id="KAK3248898.1"/>
    </source>
</evidence>
<reference evidence="2 3" key="1">
    <citation type="journal article" date="2015" name="Genome Biol. Evol.">
        <title>Comparative Genomics of a Bacterivorous Green Alga Reveals Evolutionary Causalities and Consequences of Phago-Mixotrophic Mode of Nutrition.</title>
        <authorList>
            <person name="Burns J.A."/>
            <person name="Paasch A."/>
            <person name="Narechania A."/>
            <person name="Kim E."/>
        </authorList>
    </citation>
    <scope>NUCLEOTIDE SEQUENCE [LARGE SCALE GENOMIC DNA]</scope>
    <source>
        <strain evidence="2 3">PLY_AMNH</strain>
    </source>
</reference>
<name>A0AAE0C705_9CHLO</name>
<protein>
    <submittedName>
        <fullName evidence="2">Uncharacterized protein</fullName>
    </submittedName>
</protein>
<keyword evidence="3" id="KW-1185">Reference proteome</keyword>
<accession>A0AAE0C705</accession>
<organism evidence="2 3">
    <name type="scientific">Cymbomonas tetramitiformis</name>
    <dbReference type="NCBI Taxonomy" id="36881"/>
    <lineage>
        <taxon>Eukaryota</taxon>
        <taxon>Viridiplantae</taxon>
        <taxon>Chlorophyta</taxon>
        <taxon>Pyramimonadophyceae</taxon>
        <taxon>Pyramimonadales</taxon>
        <taxon>Pyramimonadaceae</taxon>
        <taxon>Cymbomonas</taxon>
    </lineage>
</organism>
<sequence length="278" mass="29996">MGCILSKRKRYTINTGDAVVLAPGLAAEANPVGNPISDATQIAYAAEGKVSNFSTDLPNNVWRPPVPNDNNLEYSWAIKVPASGSQRSTPTSLPPSDSTCVYTLEENEYDRPTETSTNTADIELLKKTVDKPPKPYRSLRVTFASEIVSMDPPDGRDPSLSNSAPAAFSCPSPPGVASEPNFKHVAASSVESFNPHVERVRDANVDDLPSLDVTPGLVLSHSLDDGKPVGRLTLAPLSETPPHKSQDERAEKPKTKVNATSRVKSLKSKRKVKEVKKE</sequence>
<feature type="region of interest" description="Disordered" evidence="1">
    <location>
        <begin position="148"/>
        <end position="175"/>
    </location>
</feature>
<feature type="compositionally biased region" description="Basic and acidic residues" evidence="1">
    <location>
        <begin position="241"/>
        <end position="254"/>
    </location>
</feature>
<comment type="caution">
    <text evidence="2">The sequence shown here is derived from an EMBL/GenBank/DDBJ whole genome shotgun (WGS) entry which is preliminary data.</text>
</comment>
<evidence type="ECO:0000313" key="3">
    <source>
        <dbReference type="Proteomes" id="UP001190700"/>
    </source>
</evidence>